<reference evidence="3 4" key="1">
    <citation type="submission" date="2019-07" db="EMBL/GenBank/DDBJ databases">
        <title>Whole genome shotgun sequence of Actinotalea fermentans NBRC 105374.</title>
        <authorList>
            <person name="Hosoyama A."/>
            <person name="Uohara A."/>
            <person name="Ohji S."/>
            <person name="Ichikawa N."/>
        </authorList>
    </citation>
    <scope>NUCLEOTIDE SEQUENCE [LARGE SCALE GENOMIC DNA]</scope>
    <source>
        <strain evidence="3 4">NBRC 105374</strain>
    </source>
</reference>
<accession>A0A511YY14</accession>
<dbReference type="RefSeq" id="WP_034248793.1">
    <property type="nucleotide sequence ID" value="NZ_BJYK01000005.1"/>
</dbReference>
<evidence type="ECO:0000256" key="2">
    <source>
        <dbReference type="SAM" id="SignalP"/>
    </source>
</evidence>
<feature type="compositionally biased region" description="Acidic residues" evidence="1">
    <location>
        <begin position="44"/>
        <end position="59"/>
    </location>
</feature>
<evidence type="ECO:0000313" key="4">
    <source>
        <dbReference type="Proteomes" id="UP000321484"/>
    </source>
</evidence>
<feature type="chain" id="PRO_5039685277" description="Lipoprotein" evidence="2">
    <location>
        <begin position="26"/>
        <end position="227"/>
    </location>
</feature>
<proteinExistence type="predicted"/>
<keyword evidence="4" id="KW-1185">Reference proteome</keyword>
<protein>
    <recommendedName>
        <fullName evidence="5">Lipoprotein</fullName>
    </recommendedName>
</protein>
<sequence>MRAIRRQTRPAVLVPLAAAALLLGACSGGGGDAEEPTATASAAEETDEPTAEPTEDDGGDAAASGGAGCVEGVWVSDAEEQAAATTSALGMSDLGAQATVSGDSLTTIADGTMTTQYRDQVVEVSWEMEGQEFRMVNSWSGTLTAAIEVTNEQVVISAVDSSALEMTYETYVNGEQLDVPGLEDIPLSGMAAGGTSTYTCSGDELRLTPVVEGMDTSAMVTVLHREG</sequence>
<name>A0A511YY14_9CELL</name>
<dbReference type="AlphaFoldDB" id="A0A511YY14"/>
<dbReference type="OrthoDB" id="4829515at2"/>
<dbReference type="EMBL" id="BJYK01000005">
    <property type="protein sequence ID" value="GEN80079.1"/>
    <property type="molecule type" value="Genomic_DNA"/>
</dbReference>
<gene>
    <name evidence="3" type="ORF">AFE02nite_18130</name>
</gene>
<evidence type="ECO:0000256" key="1">
    <source>
        <dbReference type="SAM" id="MobiDB-lite"/>
    </source>
</evidence>
<dbReference type="PROSITE" id="PS51257">
    <property type="entry name" value="PROKAR_LIPOPROTEIN"/>
    <property type="match status" value="1"/>
</dbReference>
<feature type="region of interest" description="Disordered" evidence="1">
    <location>
        <begin position="30"/>
        <end position="66"/>
    </location>
</feature>
<comment type="caution">
    <text evidence="3">The sequence shown here is derived from an EMBL/GenBank/DDBJ whole genome shotgun (WGS) entry which is preliminary data.</text>
</comment>
<evidence type="ECO:0008006" key="5">
    <source>
        <dbReference type="Google" id="ProtNLM"/>
    </source>
</evidence>
<organism evidence="3 4">
    <name type="scientific">Actinotalea fermentans</name>
    <dbReference type="NCBI Taxonomy" id="43671"/>
    <lineage>
        <taxon>Bacteria</taxon>
        <taxon>Bacillati</taxon>
        <taxon>Actinomycetota</taxon>
        <taxon>Actinomycetes</taxon>
        <taxon>Micrococcales</taxon>
        <taxon>Cellulomonadaceae</taxon>
        <taxon>Actinotalea</taxon>
    </lineage>
</organism>
<keyword evidence="2" id="KW-0732">Signal</keyword>
<dbReference type="Proteomes" id="UP000321484">
    <property type="component" value="Unassembled WGS sequence"/>
</dbReference>
<evidence type="ECO:0000313" key="3">
    <source>
        <dbReference type="EMBL" id="GEN80079.1"/>
    </source>
</evidence>
<feature type="signal peptide" evidence="2">
    <location>
        <begin position="1"/>
        <end position="25"/>
    </location>
</feature>